<comment type="caution">
    <text evidence="1">The sequence shown here is derived from an EMBL/GenBank/DDBJ whole genome shotgun (WGS) entry which is preliminary data.</text>
</comment>
<accession>A0A392U916</accession>
<keyword evidence="2" id="KW-1185">Reference proteome</keyword>
<reference evidence="1 2" key="1">
    <citation type="journal article" date="2018" name="Front. Plant Sci.">
        <title>Red Clover (Trifolium pratense) and Zigzag Clover (T. medium) - A Picture of Genomic Similarities and Differences.</title>
        <authorList>
            <person name="Dluhosova J."/>
            <person name="Istvanek J."/>
            <person name="Nedelnik J."/>
            <person name="Repkova J."/>
        </authorList>
    </citation>
    <scope>NUCLEOTIDE SEQUENCE [LARGE SCALE GENOMIC DNA]</scope>
    <source>
        <strain evidence="2">cv. 10/8</strain>
        <tissue evidence="1">Leaf</tissue>
    </source>
</reference>
<dbReference type="Proteomes" id="UP000265520">
    <property type="component" value="Unassembled WGS sequence"/>
</dbReference>
<proteinExistence type="predicted"/>
<organism evidence="1 2">
    <name type="scientific">Trifolium medium</name>
    <dbReference type="NCBI Taxonomy" id="97028"/>
    <lineage>
        <taxon>Eukaryota</taxon>
        <taxon>Viridiplantae</taxon>
        <taxon>Streptophyta</taxon>
        <taxon>Embryophyta</taxon>
        <taxon>Tracheophyta</taxon>
        <taxon>Spermatophyta</taxon>
        <taxon>Magnoliopsida</taxon>
        <taxon>eudicotyledons</taxon>
        <taxon>Gunneridae</taxon>
        <taxon>Pentapetalae</taxon>
        <taxon>rosids</taxon>
        <taxon>fabids</taxon>
        <taxon>Fabales</taxon>
        <taxon>Fabaceae</taxon>
        <taxon>Papilionoideae</taxon>
        <taxon>50 kb inversion clade</taxon>
        <taxon>NPAAA clade</taxon>
        <taxon>Hologalegina</taxon>
        <taxon>IRL clade</taxon>
        <taxon>Trifolieae</taxon>
        <taxon>Trifolium</taxon>
    </lineage>
</organism>
<dbReference type="AlphaFoldDB" id="A0A392U916"/>
<evidence type="ECO:0000313" key="2">
    <source>
        <dbReference type="Proteomes" id="UP000265520"/>
    </source>
</evidence>
<sequence length="66" mass="7073">MYTSSLNPKIGLSVLLQDKSLVPTSTDNISVIILFTVPLDGPLDDGNTPMMEAIDQLAVLPVFIIS</sequence>
<dbReference type="EMBL" id="LXQA010744914">
    <property type="protein sequence ID" value="MCI68886.1"/>
    <property type="molecule type" value="Genomic_DNA"/>
</dbReference>
<name>A0A392U916_9FABA</name>
<protein>
    <submittedName>
        <fullName evidence="1">Uncharacterized protein</fullName>
    </submittedName>
</protein>
<evidence type="ECO:0000313" key="1">
    <source>
        <dbReference type="EMBL" id="MCI68886.1"/>
    </source>
</evidence>
<feature type="non-terminal residue" evidence="1">
    <location>
        <position position="66"/>
    </location>
</feature>